<sequence length="247" mass="27383">MKLPLIALAALLTGAHAAPVLKNSAVAPRKGNWQNQDNEALYRLNYPDYREDKVNVPQVEEVGQYSNDITQFVEALREYYYKQAVKKSKNTTPRKKRIAKIAPTTSPDKKTLLKAILGKENTRKGIPLRKKLAEKAAPKKPTKKPTKKPAPRQKKTLKGMIAKKPASVQKQAPEEVPAKEPATVKKPAPAQKETPEKKTTEKSNPTQNDSTEKDKSTEKDTSAKKDSAPAEKDTSKEDSPDKKDPAP</sequence>
<reference evidence="1" key="2">
    <citation type="submission" date="2021-10" db="EMBL/GenBank/DDBJ databases">
        <authorList>
            <person name="Piombo E."/>
        </authorList>
    </citation>
    <scope>NUCLEOTIDE SEQUENCE</scope>
</reference>
<accession>A0ACA9TRJ8</accession>
<evidence type="ECO:0000313" key="2">
    <source>
        <dbReference type="Proteomes" id="UP000836387"/>
    </source>
</evidence>
<reference evidence="1" key="1">
    <citation type="submission" date="2020-04" db="EMBL/GenBank/DDBJ databases">
        <authorList>
            <person name="Broberg M."/>
        </authorList>
    </citation>
    <scope>NUCLEOTIDE SEQUENCE</scope>
</reference>
<dbReference type="Proteomes" id="UP000836387">
    <property type="component" value="Unassembled WGS sequence"/>
</dbReference>
<organism evidence="1 2">
    <name type="scientific">Clonostachys rosea f. rosea IK726</name>
    <dbReference type="NCBI Taxonomy" id="1349383"/>
    <lineage>
        <taxon>Eukaryota</taxon>
        <taxon>Fungi</taxon>
        <taxon>Dikarya</taxon>
        <taxon>Ascomycota</taxon>
        <taxon>Pezizomycotina</taxon>
        <taxon>Sordariomycetes</taxon>
        <taxon>Hypocreomycetidae</taxon>
        <taxon>Hypocreales</taxon>
        <taxon>Bionectriaceae</taxon>
        <taxon>Clonostachys</taxon>
    </lineage>
</organism>
<keyword evidence="2" id="KW-1185">Reference proteome</keyword>
<comment type="caution">
    <text evidence="1">The sequence shown here is derived from an EMBL/GenBank/DDBJ whole genome shotgun (WGS) entry which is preliminary data.</text>
</comment>
<dbReference type="EMBL" id="CADEHS020000007">
    <property type="protein sequence ID" value="CAG9943575.1"/>
    <property type="molecule type" value="Genomic_DNA"/>
</dbReference>
<name>A0ACA9TRJ8_BIOOC</name>
<proteinExistence type="predicted"/>
<evidence type="ECO:0000313" key="1">
    <source>
        <dbReference type="EMBL" id="CAG9943575.1"/>
    </source>
</evidence>
<protein>
    <submittedName>
        <fullName evidence="1">Uncharacterized protein</fullName>
    </submittedName>
</protein>
<gene>
    <name evidence="1" type="ORF">CRV2_00000734</name>
</gene>